<dbReference type="AlphaFoldDB" id="A0A9P5Q8T9"/>
<keyword evidence="3" id="KW-1185">Reference proteome</keyword>
<gene>
    <name evidence="2" type="ORF">BDP27DRAFT_1312368</name>
</gene>
<evidence type="ECO:0008006" key="4">
    <source>
        <dbReference type="Google" id="ProtNLM"/>
    </source>
</evidence>
<dbReference type="EMBL" id="JADNRY010000004">
    <property type="protein sequence ID" value="KAF9077411.1"/>
    <property type="molecule type" value="Genomic_DNA"/>
</dbReference>
<reference evidence="2" key="1">
    <citation type="submission" date="2020-11" db="EMBL/GenBank/DDBJ databases">
        <authorList>
            <consortium name="DOE Joint Genome Institute"/>
            <person name="Ahrendt S."/>
            <person name="Riley R."/>
            <person name="Andreopoulos W."/>
            <person name="Labutti K."/>
            <person name="Pangilinan J."/>
            <person name="Ruiz-Duenas F.J."/>
            <person name="Barrasa J.M."/>
            <person name="Sanchez-Garcia M."/>
            <person name="Camarero S."/>
            <person name="Miyauchi S."/>
            <person name="Serrano A."/>
            <person name="Linde D."/>
            <person name="Babiker R."/>
            <person name="Drula E."/>
            <person name="Ayuso-Fernandez I."/>
            <person name="Pacheco R."/>
            <person name="Padilla G."/>
            <person name="Ferreira P."/>
            <person name="Barriuso J."/>
            <person name="Kellner H."/>
            <person name="Castanera R."/>
            <person name="Alfaro M."/>
            <person name="Ramirez L."/>
            <person name="Pisabarro A.G."/>
            <person name="Kuo A."/>
            <person name="Tritt A."/>
            <person name="Lipzen A."/>
            <person name="He G."/>
            <person name="Yan M."/>
            <person name="Ng V."/>
            <person name="Cullen D."/>
            <person name="Martin F."/>
            <person name="Rosso M.-N."/>
            <person name="Henrissat B."/>
            <person name="Hibbett D."/>
            <person name="Martinez A.T."/>
            <person name="Grigoriev I.V."/>
        </authorList>
    </citation>
    <scope>NUCLEOTIDE SEQUENCE</scope>
    <source>
        <strain evidence="2">AH 40177</strain>
    </source>
</reference>
<name>A0A9P5Q8T9_9AGAR</name>
<evidence type="ECO:0000256" key="1">
    <source>
        <dbReference type="SAM" id="SignalP"/>
    </source>
</evidence>
<comment type="caution">
    <text evidence="2">The sequence shown here is derived from an EMBL/GenBank/DDBJ whole genome shotgun (WGS) entry which is preliminary data.</text>
</comment>
<feature type="signal peptide" evidence="1">
    <location>
        <begin position="1"/>
        <end position="18"/>
    </location>
</feature>
<dbReference type="Proteomes" id="UP000772434">
    <property type="component" value="Unassembled WGS sequence"/>
</dbReference>
<evidence type="ECO:0000313" key="3">
    <source>
        <dbReference type="Proteomes" id="UP000772434"/>
    </source>
</evidence>
<accession>A0A9P5Q8T9</accession>
<evidence type="ECO:0000313" key="2">
    <source>
        <dbReference type="EMBL" id="KAF9077411.1"/>
    </source>
</evidence>
<protein>
    <recommendedName>
        <fullName evidence="4">RxLR effector protein</fullName>
    </recommendedName>
</protein>
<organism evidence="2 3">
    <name type="scientific">Rhodocollybia butyracea</name>
    <dbReference type="NCBI Taxonomy" id="206335"/>
    <lineage>
        <taxon>Eukaryota</taxon>
        <taxon>Fungi</taxon>
        <taxon>Dikarya</taxon>
        <taxon>Basidiomycota</taxon>
        <taxon>Agaricomycotina</taxon>
        <taxon>Agaricomycetes</taxon>
        <taxon>Agaricomycetidae</taxon>
        <taxon>Agaricales</taxon>
        <taxon>Marasmiineae</taxon>
        <taxon>Omphalotaceae</taxon>
        <taxon>Rhodocollybia</taxon>
    </lineage>
</organism>
<keyword evidence="1" id="KW-0732">Signal</keyword>
<proteinExistence type="predicted"/>
<sequence>MRFSTVASIVLFATYVAAAPSLAIRDVLPESDEKISENTTVGRSSDVTEQNEKSALSFVSSLFGEPDSSSKPQHRRSIRRYDSEACYMFYSL</sequence>
<feature type="chain" id="PRO_5040318898" description="RxLR effector protein" evidence="1">
    <location>
        <begin position="19"/>
        <end position="92"/>
    </location>
</feature>